<comment type="subunit">
    <text evidence="7">Homodimer. Binds to stalled ribosomes, contacting rRNA.</text>
</comment>
<keyword evidence="7" id="KW-0540">Nuclease</keyword>
<evidence type="ECO:0000256" key="8">
    <source>
        <dbReference type="SAM" id="Coils"/>
    </source>
</evidence>
<organism evidence="10 11">
    <name type="scientific">Nibribacter ruber</name>
    <dbReference type="NCBI Taxonomy" id="2698458"/>
    <lineage>
        <taxon>Bacteria</taxon>
        <taxon>Pseudomonadati</taxon>
        <taxon>Bacteroidota</taxon>
        <taxon>Cytophagia</taxon>
        <taxon>Cytophagales</taxon>
        <taxon>Hymenobacteraceae</taxon>
        <taxon>Nibribacter</taxon>
    </lineage>
</organism>
<dbReference type="GO" id="GO:0030983">
    <property type="term" value="F:mismatched DNA binding"/>
    <property type="evidence" value="ECO:0007669"/>
    <property type="project" value="InterPro"/>
</dbReference>
<evidence type="ECO:0000256" key="5">
    <source>
        <dbReference type="ARBA" id="ARBA00022884"/>
    </source>
</evidence>
<dbReference type="GO" id="GO:0019843">
    <property type="term" value="F:rRNA binding"/>
    <property type="evidence" value="ECO:0007669"/>
    <property type="project" value="UniProtKB-UniRule"/>
</dbReference>
<keyword evidence="3 7" id="KW-0378">Hydrolase</keyword>
<dbReference type="Pfam" id="PF00488">
    <property type="entry name" value="MutS_V"/>
    <property type="match status" value="1"/>
</dbReference>
<dbReference type="SMART" id="SM00534">
    <property type="entry name" value="MUTSac"/>
    <property type="match status" value="1"/>
</dbReference>
<evidence type="ECO:0000256" key="7">
    <source>
        <dbReference type="HAMAP-Rule" id="MF_00092"/>
    </source>
</evidence>
<keyword evidence="2 7" id="KW-0547">Nucleotide-binding</keyword>
<dbReference type="SUPFAM" id="SSF48334">
    <property type="entry name" value="DNA repair protein MutS, domain III"/>
    <property type="match status" value="1"/>
</dbReference>
<dbReference type="SMART" id="SM00533">
    <property type="entry name" value="MUTSd"/>
    <property type="match status" value="1"/>
</dbReference>
<dbReference type="EC" id="3.1.-.-" evidence="7"/>
<evidence type="ECO:0000256" key="2">
    <source>
        <dbReference type="ARBA" id="ARBA00022741"/>
    </source>
</evidence>
<dbReference type="GO" id="GO:0016887">
    <property type="term" value="F:ATP hydrolysis activity"/>
    <property type="evidence" value="ECO:0007669"/>
    <property type="project" value="InterPro"/>
</dbReference>
<dbReference type="PANTHER" id="PTHR48466">
    <property type="entry name" value="OS10G0509000 PROTEIN-RELATED"/>
    <property type="match status" value="1"/>
</dbReference>
<dbReference type="GO" id="GO:0045910">
    <property type="term" value="P:negative regulation of DNA recombination"/>
    <property type="evidence" value="ECO:0007669"/>
    <property type="project" value="InterPro"/>
</dbReference>
<dbReference type="GO" id="GO:0006298">
    <property type="term" value="P:mismatch repair"/>
    <property type="evidence" value="ECO:0007669"/>
    <property type="project" value="InterPro"/>
</dbReference>
<keyword evidence="11" id="KW-1185">Reference proteome</keyword>
<dbReference type="GO" id="GO:0072344">
    <property type="term" value="P:rescue of stalled ribosome"/>
    <property type="evidence" value="ECO:0007669"/>
    <property type="project" value="UniProtKB-UniRule"/>
</dbReference>
<dbReference type="NCBIfam" id="TIGR01069">
    <property type="entry name" value="mutS2"/>
    <property type="match status" value="1"/>
</dbReference>
<dbReference type="SUPFAM" id="SSF160443">
    <property type="entry name" value="SMR domain-like"/>
    <property type="match status" value="1"/>
</dbReference>
<dbReference type="Gene3D" id="3.40.50.300">
    <property type="entry name" value="P-loop containing nucleotide triphosphate hydrolases"/>
    <property type="match status" value="1"/>
</dbReference>
<evidence type="ECO:0000256" key="4">
    <source>
        <dbReference type="ARBA" id="ARBA00022840"/>
    </source>
</evidence>
<sequence>MIYPSNFEQKIGFGQIREMLSDSCLSPLGRRFVERVQFLNRFDLVERLLQQADEFAQILRSGEDFPSQYYFDVTEHLNRAALEGAFLEVRGVFEIKMSLRAIRQALGFFFEAEEEAFPALKALTQGVEVDRALVAALDKLVDDAGNVRDDASPELQRVKRDLIGQQTQLRKTISSILRHAKQEGWTPGDAEPTIRGGRLVIPVIAEYKRRIKGLIHDESTTGQTVYLEPESVFELNNDIKDLENAYHREMIRLLTAVTNQVRHHLPNLKKAYQFLSLLDFIRAKAVLANRIGGIMPTLHKQQLIKWKDARHPILHLTMQAHGKKAVPLSLELNPTQRILLISGPNAGGKSVAMKTVGLLQYMLQCGLLIPVGEGSEAGMFDDVFLDMGDEQSIENDLSTYSSHLQNMKQFVLFAGKKSLVLVDEFGTGTEPVLGGAIAEAVLGQLHQQKVYGVITTHYTNLKNFAEKTPEIVNGAMRYNPSELQPLYQLEIGKPGSSFALEIARKIGLPKNILDKAGTLVGKEKIRYDRLLEQLEQEKTDFEQRNASVAKQERKLQKAVQEYTELKQHLEESKTDVLRNAKAQAKLLLKDANQQIESTIEQIRKSQAEKEQTKAARQELETFKAKLLPEPKPAIRNGNAKSGPLQVGERVVLQGQDSVGELLAVKGKTAEVSFGGLKTIVKLDKLERPDHNAAWMKEKKAKDKEAATATGPSKGLDVTQRMADFQHTLDVRGKYAEDALTTVMNFMDDAIMLGIPEVKIIHGRGNGVLKQVVRDYVRTLKEVASVGNEHIERGGDGASVIVLK</sequence>
<dbReference type="PANTHER" id="PTHR48466:SF2">
    <property type="entry name" value="OS10G0509000 PROTEIN"/>
    <property type="match status" value="1"/>
</dbReference>
<dbReference type="InterPro" id="IPR036063">
    <property type="entry name" value="Smr_dom_sf"/>
</dbReference>
<evidence type="ECO:0000313" key="11">
    <source>
        <dbReference type="Proteomes" id="UP000464214"/>
    </source>
</evidence>
<dbReference type="EMBL" id="CP047897">
    <property type="protein sequence ID" value="QHL86038.1"/>
    <property type="molecule type" value="Genomic_DNA"/>
</dbReference>
<name>A0A6P1NVN2_9BACT</name>
<feature type="coiled-coil region" evidence="8">
    <location>
        <begin position="524"/>
        <end position="625"/>
    </location>
</feature>
<evidence type="ECO:0000256" key="1">
    <source>
        <dbReference type="ARBA" id="ARBA00022730"/>
    </source>
</evidence>
<dbReference type="InterPro" id="IPR027417">
    <property type="entry name" value="P-loop_NTPase"/>
</dbReference>
<feature type="domain" description="Smr" evidence="9">
    <location>
        <begin position="728"/>
        <end position="803"/>
    </location>
</feature>
<dbReference type="InterPro" id="IPR045076">
    <property type="entry name" value="MutS"/>
</dbReference>
<dbReference type="KEGG" id="nib:GU926_00695"/>
<dbReference type="InterPro" id="IPR046893">
    <property type="entry name" value="MSSS"/>
</dbReference>
<comment type="similarity">
    <text evidence="7">Belongs to the DNA mismatch repair MutS family. MutS2 subfamily.</text>
</comment>
<dbReference type="EC" id="3.6.4.-" evidence="7"/>
<accession>A0A6P1NVN2</accession>
<dbReference type="SMART" id="SM00463">
    <property type="entry name" value="SMR"/>
    <property type="match status" value="1"/>
</dbReference>
<keyword evidence="1 7" id="KW-0699">rRNA-binding</keyword>
<dbReference type="GO" id="GO:0043023">
    <property type="term" value="F:ribosomal large subunit binding"/>
    <property type="evidence" value="ECO:0007669"/>
    <property type="project" value="UniProtKB-UniRule"/>
</dbReference>
<evidence type="ECO:0000256" key="3">
    <source>
        <dbReference type="ARBA" id="ARBA00022801"/>
    </source>
</evidence>
<dbReference type="GO" id="GO:0005524">
    <property type="term" value="F:ATP binding"/>
    <property type="evidence" value="ECO:0007669"/>
    <property type="project" value="UniProtKB-UniRule"/>
</dbReference>
<dbReference type="GO" id="GO:0140664">
    <property type="term" value="F:ATP-dependent DNA damage sensor activity"/>
    <property type="evidence" value="ECO:0007669"/>
    <property type="project" value="InterPro"/>
</dbReference>
<evidence type="ECO:0000313" key="10">
    <source>
        <dbReference type="EMBL" id="QHL86038.1"/>
    </source>
</evidence>
<evidence type="ECO:0000256" key="6">
    <source>
        <dbReference type="ARBA" id="ARBA00023125"/>
    </source>
</evidence>
<protein>
    <recommendedName>
        <fullName evidence="7">Endonuclease MutS2</fullName>
        <ecNumber evidence="7">3.1.-.-</ecNumber>
    </recommendedName>
    <alternativeName>
        <fullName evidence="7">Ribosome-associated protein quality control-upstream factor</fullName>
        <shortName evidence="7">RQC-upstream factor</shortName>
        <shortName evidence="7">RqcU</shortName>
        <ecNumber evidence="7">3.6.4.-</ecNumber>
    </alternativeName>
</protein>
<keyword evidence="8" id="KW-0175">Coiled coil</keyword>
<comment type="function">
    <text evidence="7">Endonuclease that is involved in the suppression of homologous recombination and thus may have a key role in the control of bacterial genetic diversity.</text>
</comment>
<dbReference type="GO" id="GO:0004519">
    <property type="term" value="F:endonuclease activity"/>
    <property type="evidence" value="ECO:0007669"/>
    <property type="project" value="UniProtKB-UniRule"/>
</dbReference>
<dbReference type="PIRSF" id="PIRSF005814">
    <property type="entry name" value="MutS_YshD"/>
    <property type="match status" value="1"/>
</dbReference>
<evidence type="ECO:0000259" key="9">
    <source>
        <dbReference type="PROSITE" id="PS50828"/>
    </source>
</evidence>
<gene>
    <name evidence="7" type="primary">mutS2</name>
    <name evidence="7" type="synonym">rqcU</name>
    <name evidence="10" type="ORF">GU926_00695</name>
</gene>
<dbReference type="InterPro" id="IPR007696">
    <property type="entry name" value="DNA_mismatch_repair_MutS_core"/>
</dbReference>
<dbReference type="Proteomes" id="UP000464214">
    <property type="component" value="Chromosome"/>
</dbReference>
<dbReference type="HAMAP" id="MF_00092">
    <property type="entry name" value="MutS2"/>
    <property type="match status" value="1"/>
</dbReference>
<keyword evidence="6 7" id="KW-0238">DNA-binding</keyword>
<dbReference type="RefSeq" id="WP_160688051.1">
    <property type="nucleotide sequence ID" value="NZ_CP047897.1"/>
</dbReference>
<dbReference type="InterPro" id="IPR036187">
    <property type="entry name" value="DNA_mismatch_repair_MutS_sf"/>
</dbReference>
<dbReference type="AlphaFoldDB" id="A0A6P1NVN2"/>
<dbReference type="InterPro" id="IPR000432">
    <property type="entry name" value="DNA_mismatch_repair_MutS_C"/>
</dbReference>
<dbReference type="Pfam" id="PF01713">
    <property type="entry name" value="Smr"/>
    <property type="match status" value="1"/>
</dbReference>
<feature type="binding site" evidence="7">
    <location>
        <begin position="343"/>
        <end position="350"/>
    </location>
    <ligand>
        <name>ATP</name>
        <dbReference type="ChEBI" id="CHEBI:30616"/>
    </ligand>
</feature>
<keyword evidence="4 7" id="KW-0067">ATP-binding</keyword>
<dbReference type="Gene3D" id="3.30.1370.110">
    <property type="match status" value="1"/>
</dbReference>
<dbReference type="SUPFAM" id="SSF52540">
    <property type="entry name" value="P-loop containing nucleoside triphosphate hydrolases"/>
    <property type="match status" value="1"/>
</dbReference>
<comment type="function">
    <text evidence="7">Acts as a ribosome collision sensor, splitting the ribosome into its 2 subunits. Detects stalled/collided 70S ribosomes which it binds and splits by an ATP-hydrolysis driven conformational change. Acts upstream of the ribosome quality control system (RQC), a ribosome-associated complex that mediates the extraction of incompletely synthesized nascent chains from stalled ribosomes and their subsequent degradation. Probably generates substrates for RQC.</text>
</comment>
<proteinExistence type="inferred from homology"/>
<dbReference type="InterPro" id="IPR005747">
    <property type="entry name" value="MutS2"/>
</dbReference>
<dbReference type="Pfam" id="PF20297">
    <property type="entry name" value="MSSS"/>
    <property type="match status" value="1"/>
</dbReference>
<dbReference type="PROSITE" id="PS50828">
    <property type="entry name" value="SMR"/>
    <property type="match status" value="1"/>
</dbReference>
<dbReference type="InterPro" id="IPR002625">
    <property type="entry name" value="Smr_dom"/>
</dbReference>
<keyword evidence="7 10" id="KW-0255">Endonuclease</keyword>
<dbReference type="FunFam" id="3.40.50.300:FF:001531">
    <property type="entry name" value="Endonuclease MutS2"/>
    <property type="match status" value="1"/>
</dbReference>
<reference evidence="10 11" key="1">
    <citation type="submission" date="2020-01" db="EMBL/GenBank/DDBJ databases">
        <authorList>
            <person name="Kim M."/>
        </authorList>
    </citation>
    <scope>NUCLEOTIDE SEQUENCE [LARGE SCALE GENOMIC DNA]</scope>
    <source>
        <strain evidence="10 11">BT10</strain>
    </source>
</reference>
<keyword evidence="5 7" id="KW-0694">RNA-binding</keyword>